<gene>
    <name evidence="6" type="ORF">SAMN02745973_01515</name>
</gene>
<dbReference type="InterPro" id="IPR017871">
    <property type="entry name" value="ABC_transporter-like_CS"/>
</dbReference>
<sequence>MIMIKIKELEFMKIKKLEKEYPFILSFFENNKLDIEGYGEFTLEEYLKHFTPEDKEEWAVDTEKIKLDLETYLNQMIEFLGLKKDTIDSITIVSGKDKYGNLENFNELTIYKSEIVAIVGATGSGKSRLLADIEWTANKDTPTQRRILINGKVPDPSFRFSTSNKLVAQLSQNMNFVMDLTVKEFLELHAQSRMIDEEEGVIEKIIEAANELAGEKFDLDTQITGLSGGQSRALMIADTAILSTSPIVLIDEIENAGIDRKRALNLLVNEEKIVLMATHDPTLALMADKRIVIKNGGIYKIINTDREEKIILKKLEKMDAIINTMRADLRKGKIVNYSPFS</sequence>
<dbReference type="PROSITE" id="PS50893">
    <property type="entry name" value="ABC_TRANSPORTER_2"/>
    <property type="match status" value="1"/>
</dbReference>
<dbReference type="SUPFAM" id="SSF52540">
    <property type="entry name" value="P-loop containing nucleoside triphosphate hydrolases"/>
    <property type="match status" value="1"/>
</dbReference>
<dbReference type="GO" id="GO:0016887">
    <property type="term" value="F:ATP hydrolysis activity"/>
    <property type="evidence" value="ECO:0007669"/>
    <property type="project" value="InterPro"/>
</dbReference>
<dbReference type="SMART" id="SM00382">
    <property type="entry name" value="AAA"/>
    <property type="match status" value="1"/>
</dbReference>
<keyword evidence="2" id="KW-0813">Transport</keyword>
<dbReference type="InterPro" id="IPR003593">
    <property type="entry name" value="AAA+_ATPase"/>
</dbReference>
<dbReference type="PROSITE" id="PS00211">
    <property type="entry name" value="ABC_TRANSPORTER_1"/>
    <property type="match status" value="1"/>
</dbReference>
<organism evidence="6 7">
    <name type="scientific">Garciella nitratireducens DSM 15102</name>
    <dbReference type="NCBI Taxonomy" id="1121911"/>
    <lineage>
        <taxon>Bacteria</taxon>
        <taxon>Bacillati</taxon>
        <taxon>Bacillota</taxon>
        <taxon>Clostridia</taxon>
        <taxon>Eubacteriales</taxon>
        <taxon>Eubacteriaceae</taxon>
        <taxon>Garciella</taxon>
    </lineage>
</organism>
<keyword evidence="3" id="KW-0547">Nucleotide-binding</keyword>
<dbReference type="PANTHER" id="PTHR43117:SF4">
    <property type="entry name" value="OSMOPROTECTANT IMPORT ATP-BINDING PROTEIN OSMV"/>
    <property type="match status" value="1"/>
</dbReference>
<evidence type="ECO:0000256" key="1">
    <source>
        <dbReference type="ARBA" id="ARBA00005417"/>
    </source>
</evidence>
<comment type="similarity">
    <text evidence="1">Belongs to the ABC transporter superfamily.</text>
</comment>
<dbReference type="GO" id="GO:0005524">
    <property type="term" value="F:ATP binding"/>
    <property type="evidence" value="ECO:0007669"/>
    <property type="project" value="UniProtKB-KW"/>
</dbReference>
<dbReference type="PANTHER" id="PTHR43117">
    <property type="entry name" value="OSMOPROTECTANT IMPORT ATP-BINDING PROTEIN OSMV"/>
    <property type="match status" value="1"/>
</dbReference>
<evidence type="ECO:0000256" key="2">
    <source>
        <dbReference type="ARBA" id="ARBA00022448"/>
    </source>
</evidence>
<name>A0A1T4N1V0_9FIRM</name>
<keyword evidence="4" id="KW-0067">ATP-binding</keyword>
<accession>A0A1T4N1V0</accession>
<evidence type="ECO:0000256" key="4">
    <source>
        <dbReference type="ARBA" id="ARBA00022840"/>
    </source>
</evidence>
<dbReference type="Proteomes" id="UP000196365">
    <property type="component" value="Unassembled WGS sequence"/>
</dbReference>
<evidence type="ECO:0000256" key="3">
    <source>
        <dbReference type="ARBA" id="ARBA00022741"/>
    </source>
</evidence>
<keyword evidence="7" id="KW-1185">Reference proteome</keyword>
<keyword evidence="6" id="KW-0449">Lipoprotein</keyword>
<dbReference type="Gene3D" id="3.40.50.300">
    <property type="entry name" value="P-loop containing nucleotide triphosphate hydrolases"/>
    <property type="match status" value="1"/>
</dbReference>
<evidence type="ECO:0000313" key="7">
    <source>
        <dbReference type="Proteomes" id="UP000196365"/>
    </source>
</evidence>
<feature type="domain" description="ABC transporter" evidence="5">
    <location>
        <begin position="87"/>
        <end position="321"/>
    </location>
</feature>
<dbReference type="InterPro" id="IPR027417">
    <property type="entry name" value="P-loop_NTPase"/>
</dbReference>
<dbReference type="Pfam" id="PF00005">
    <property type="entry name" value="ABC_tran"/>
    <property type="match status" value="1"/>
</dbReference>
<evidence type="ECO:0000313" key="6">
    <source>
        <dbReference type="EMBL" id="SJZ72995.1"/>
    </source>
</evidence>
<dbReference type="EMBL" id="FUWV01000009">
    <property type="protein sequence ID" value="SJZ72995.1"/>
    <property type="molecule type" value="Genomic_DNA"/>
</dbReference>
<dbReference type="AlphaFoldDB" id="A0A1T4N1V0"/>
<reference evidence="6 7" key="1">
    <citation type="submission" date="2017-02" db="EMBL/GenBank/DDBJ databases">
        <authorList>
            <person name="Peterson S.W."/>
        </authorList>
    </citation>
    <scope>NUCLEOTIDE SEQUENCE [LARGE SCALE GENOMIC DNA]</scope>
    <source>
        <strain evidence="6 7">DSM 15102</strain>
    </source>
</reference>
<proteinExistence type="inferred from homology"/>
<evidence type="ECO:0000259" key="5">
    <source>
        <dbReference type="PROSITE" id="PS50893"/>
    </source>
</evidence>
<dbReference type="InterPro" id="IPR003439">
    <property type="entry name" value="ABC_transporter-like_ATP-bd"/>
</dbReference>
<protein>
    <submittedName>
        <fullName evidence="6">ABC-type lipoprotein export system, ATPase component</fullName>
    </submittedName>
</protein>